<protein>
    <recommendedName>
        <fullName evidence="3">Nucleotide-diphospho-sugar transferase domain-containing protein</fullName>
    </recommendedName>
</protein>
<organism evidence="1 2">
    <name type="scientific">Microcystis flos-aquae FACHB-1344</name>
    <dbReference type="NCBI Taxonomy" id="2692899"/>
    <lineage>
        <taxon>Bacteria</taxon>
        <taxon>Bacillati</taxon>
        <taxon>Cyanobacteriota</taxon>
        <taxon>Cyanophyceae</taxon>
        <taxon>Oscillatoriophycideae</taxon>
        <taxon>Chroococcales</taxon>
        <taxon>Microcystaceae</taxon>
        <taxon>Microcystis</taxon>
    </lineage>
</organism>
<reference evidence="1 2" key="1">
    <citation type="journal article" date="2020" name="ISME J.">
        <title>Comparative genomics reveals insights into cyanobacterial evolution and habitat adaptation.</title>
        <authorList>
            <person name="Chen M.Y."/>
            <person name="Teng W.K."/>
            <person name="Zhao L."/>
            <person name="Hu C.X."/>
            <person name="Zhou Y.K."/>
            <person name="Han B.P."/>
            <person name="Song L.R."/>
            <person name="Shu W.S."/>
        </authorList>
    </citation>
    <scope>NUCLEOTIDE SEQUENCE [LARGE SCALE GENOMIC DNA]</scope>
    <source>
        <strain evidence="1 2">FACHB-1344</strain>
    </source>
</reference>
<evidence type="ECO:0000313" key="1">
    <source>
        <dbReference type="EMBL" id="MBD2621129.1"/>
    </source>
</evidence>
<keyword evidence="2" id="KW-1185">Reference proteome</keyword>
<gene>
    <name evidence="1" type="ORF">H6G48_05280</name>
</gene>
<proteinExistence type="predicted"/>
<dbReference type="Proteomes" id="UP000636187">
    <property type="component" value="Unassembled WGS sequence"/>
</dbReference>
<comment type="caution">
    <text evidence="1">The sequence shown here is derived from an EMBL/GenBank/DDBJ whole genome shotgun (WGS) entry which is preliminary data.</text>
</comment>
<name>A0ABR8HRI8_9CHRO</name>
<sequence length="254" mass="29940">MDINVYILTWCQQDENLYGTTLVFKTIRTGFPNAHIHVVDNASLLFARFRVQQLAKENDAKFTQLEREVPHHYFMEQIMYEQDKGIAVFVDPDICFWTNVENWNFSKLIAGRLIPKHRCEFSGCITHPRLHTSLLWINDMAALRDAIQTLQAQFFEFSPFRPFMWKSDNIWQRFDTAASLYSALSSQTYKFTPKELDLYDHLFCGTHFNLVASQISPEYAFKYKEMHTKIKSDHLVLKGAWKIQDAYFRSLVID</sequence>
<dbReference type="EMBL" id="JACJSW010000069">
    <property type="protein sequence ID" value="MBD2621129.1"/>
    <property type="molecule type" value="Genomic_DNA"/>
</dbReference>
<evidence type="ECO:0000313" key="2">
    <source>
        <dbReference type="Proteomes" id="UP000636187"/>
    </source>
</evidence>
<accession>A0ABR8HRI8</accession>
<evidence type="ECO:0008006" key="3">
    <source>
        <dbReference type="Google" id="ProtNLM"/>
    </source>
</evidence>